<evidence type="ECO:0000259" key="3">
    <source>
        <dbReference type="PROSITE" id="PS50211"/>
    </source>
</evidence>
<feature type="transmembrane region" description="Helical" evidence="2">
    <location>
        <begin position="211"/>
        <end position="232"/>
    </location>
</feature>
<dbReference type="GO" id="GO:0006897">
    <property type="term" value="P:endocytosis"/>
    <property type="evidence" value="ECO:0007669"/>
    <property type="project" value="TreeGrafter"/>
</dbReference>
<dbReference type="GO" id="GO:0032456">
    <property type="term" value="P:endocytic recycling"/>
    <property type="evidence" value="ECO:0007669"/>
    <property type="project" value="TreeGrafter"/>
</dbReference>
<evidence type="ECO:0000256" key="2">
    <source>
        <dbReference type="SAM" id="Phobius"/>
    </source>
</evidence>
<feature type="compositionally biased region" description="Polar residues" evidence="1">
    <location>
        <begin position="781"/>
        <end position="796"/>
    </location>
</feature>
<keyword evidence="5" id="KW-1185">Reference proteome</keyword>
<dbReference type="SMART" id="SM00799">
    <property type="entry name" value="DENN"/>
    <property type="match status" value="1"/>
</dbReference>
<keyword evidence="2" id="KW-1133">Transmembrane helix</keyword>
<dbReference type="PROSITE" id="PS50211">
    <property type="entry name" value="DENN"/>
    <property type="match status" value="1"/>
</dbReference>
<dbReference type="EMBL" id="CABIJS010000719">
    <property type="protein sequence ID" value="VUZ57551.1"/>
    <property type="molecule type" value="Genomic_DNA"/>
</dbReference>
<accession>A0A564ZDH3</accession>
<evidence type="ECO:0000256" key="1">
    <source>
        <dbReference type="SAM" id="MobiDB-lite"/>
    </source>
</evidence>
<dbReference type="InterPro" id="IPR043153">
    <property type="entry name" value="DENN_C"/>
</dbReference>
<dbReference type="PANTHER" id="PTHR13196:SF14">
    <property type="entry name" value="UDENN DOMAIN-CONTAINING PROTEIN"/>
    <property type="match status" value="1"/>
</dbReference>
<proteinExistence type="predicted"/>
<dbReference type="Gene3D" id="3.30.450.200">
    <property type="match status" value="1"/>
</dbReference>
<evidence type="ECO:0000313" key="4">
    <source>
        <dbReference type="EMBL" id="VUZ57551.1"/>
    </source>
</evidence>
<feature type="compositionally biased region" description="Polar residues" evidence="1">
    <location>
        <begin position="495"/>
        <end position="504"/>
    </location>
</feature>
<feature type="region of interest" description="Disordered" evidence="1">
    <location>
        <begin position="777"/>
        <end position="799"/>
    </location>
</feature>
<dbReference type="GO" id="GO:0005829">
    <property type="term" value="C:cytosol"/>
    <property type="evidence" value="ECO:0007669"/>
    <property type="project" value="TreeGrafter"/>
</dbReference>
<protein>
    <recommendedName>
        <fullName evidence="3">UDENN domain-containing protein</fullName>
    </recommendedName>
</protein>
<dbReference type="InterPro" id="IPR037516">
    <property type="entry name" value="Tripartite_DENN"/>
</dbReference>
<dbReference type="Pfam" id="PF02141">
    <property type="entry name" value="DENN"/>
    <property type="match status" value="1"/>
</dbReference>
<sequence length="837" mass="93170">MLDLINRDAECIFNYFIIYENYTKKTRIVFPSDTISQLVDRIIEFGPACCKEPLSTEFYILLFTDGAGRPEYVHCLQTSDGTFVCFTSYLPWFDTFLRILEEVKSKELFKSEMLPTLRQFLEKIKDIKPPPAKKNAISIPYPFPNASEPQTQGRNPPTDIRLLIPTSSCPYFLKAFEQYYSCLEPLQWIDIFTSMLLEKSILFYSKSRQRLTYCIIAALSLLFPLSWASPIYPVLSRKLLQFLESPVPFIAGIHACMFEEAKPYITYGTRVVDLDGQHIYVNMPLEELDNESVPTPILDFFGVEFSDSNRFLKSAMTTKSSEFARWKTSKLPVQTYLVHQAEPFFSIIVNLLGYYGECKDTAGHVDFQQMIACQACPPLEPFLQRLYESQMVHCFLDERLSSHITDNFDIQACLLVNKCKERLMQGSYTKPNFGDLRWIECKRSITTNSVINNLRLRRKIGRQFVKLTNKAASKSSKSNSNKKGTEKTNGRAPTLSHSQSNTMGKNGVDITYDSSSGDCRAASASARATLPAPGIYRNSNSSASTGTAVTARPLQLTRPISSAPSSSTYSSTKTSTRTTYFGRWATNGGEEHQESLPSPEEYLGVPPGITLGSIGIPTTQPSEVSELVITPTTVSPPRPPIPPKNFSHVPSGILTSPEKQQHRSTAPPPIPRRSFRNDVPFTNFSSSNNSSSSSSATSFGVRRERSSNSPPPALPPRRTSLISPQSATLATTTAITNRPKPLPPLPTNSVLSHTKVTSFSSANRVNSTPELLDEIEEKESGSSNCGSMFTSSTGSVENREGDIKGLNMIGFKPLPVFSRSDESISPLYMAYPRESAV</sequence>
<feature type="compositionally biased region" description="Pro residues" evidence="1">
    <location>
        <begin position="634"/>
        <end position="643"/>
    </location>
</feature>
<evidence type="ECO:0000313" key="5">
    <source>
        <dbReference type="Proteomes" id="UP000321570"/>
    </source>
</evidence>
<reference evidence="4 5" key="1">
    <citation type="submission" date="2019-07" db="EMBL/GenBank/DDBJ databases">
        <authorList>
            <person name="Jastrzebski P J."/>
            <person name="Paukszto L."/>
            <person name="Jastrzebski P J."/>
        </authorList>
    </citation>
    <scope>NUCLEOTIDE SEQUENCE [LARGE SCALE GENOMIC DNA]</scope>
    <source>
        <strain evidence="4 5">WMS-il1</strain>
    </source>
</reference>
<dbReference type="Proteomes" id="UP000321570">
    <property type="component" value="Unassembled WGS sequence"/>
</dbReference>
<keyword evidence="2" id="KW-0812">Transmembrane</keyword>
<feature type="compositionally biased region" description="Low complexity" evidence="1">
    <location>
        <begin position="470"/>
        <end position="482"/>
    </location>
</feature>
<dbReference type="Gene3D" id="3.40.50.11500">
    <property type="match status" value="1"/>
</dbReference>
<dbReference type="PANTHER" id="PTHR13196">
    <property type="entry name" value="DENN DOMAIN-CONTAINING"/>
    <property type="match status" value="1"/>
</dbReference>
<dbReference type="InterPro" id="IPR001194">
    <property type="entry name" value="cDENN_dom"/>
</dbReference>
<name>A0A564ZDH3_HYMDI</name>
<feature type="region of interest" description="Disordered" evidence="1">
    <location>
        <begin position="470"/>
        <end position="511"/>
    </location>
</feature>
<dbReference type="InterPro" id="IPR040032">
    <property type="entry name" value="DENND1A/B/C"/>
</dbReference>
<organism evidence="4 5">
    <name type="scientific">Hymenolepis diminuta</name>
    <name type="common">Rat tapeworm</name>
    <dbReference type="NCBI Taxonomy" id="6216"/>
    <lineage>
        <taxon>Eukaryota</taxon>
        <taxon>Metazoa</taxon>
        <taxon>Spiralia</taxon>
        <taxon>Lophotrochozoa</taxon>
        <taxon>Platyhelminthes</taxon>
        <taxon>Cestoda</taxon>
        <taxon>Eucestoda</taxon>
        <taxon>Cyclophyllidea</taxon>
        <taxon>Hymenolepididae</taxon>
        <taxon>Hymenolepis</taxon>
    </lineage>
</organism>
<dbReference type="GO" id="GO:1901981">
    <property type="term" value="F:phosphatidylinositol phosphate binding"/>
    <property type="evidence" value="ECO:0007669"/>
    <property type="project" value="TreeGrafter"/>
</dbReference>
<keyword evidence="2" id="KW-0472">Membrane</keyword>
<gene>
    <name evidence="4" type="ORF">WMSIL1_LOCUS15165</name>
</gene>
<feature type="region of interest" description="Disordered" evidence="1">
    <location>
        <begin position="631"/>
        <end position="727"/>
    </location>
</feature>
<dbReference type="GO" id="GO:0005085">
    <property type="term" value="F:guanyl-nucleotide exchange factor activity"/>
    <property type="evidence" value="ECO:0007669"/>
    <property type="project" value="InterPro"/>
</dbReference>
<feature type="compositionally biased region" description="Low complexity" evidence="1">
    <location>
        <begin position="681"/>
        <end position="699"/>
    </location>
</feature>
<dbReference type="AlphaFoldDB" id="A0A564ZDH3"/>
<feature type="domain" description="UDENN" evidence="3">
    <location>
        <begin position="1"/>
        <end position="406"/>
    </location>
</feature>